<dbReference type="SUPFAM" id="SSF111337">
    <property type="entry name" value="QueA-like"/>
    <property type="match status" value="1"/>
</dbReference>
<dbReference type="OrthoDB" id="9805933at2"/>
<comment type="subcellular location">
    <subcellularLocation>
        <location evidence="5">Cytoplasm</location>
    </subcellularLocation>
</comment>
<keyword evidence="6" id="KW-0413">Isomerase</keyword>
<dbReference type="GO" id="GO:0051075">
    <property type="term" value="F:S-adenosylmethionine:tRNA ribosyltransferase-isomerase activity"/>
    <property type="evidence" value="ECO:0007669"/>
    <property type="project" value="UniProtKB-EC"/>
</dbReference>
<dbReference type="STRING" id="339866.GCA_001418255_01046"/>
<dbReference type="EC" id="2.4.99.17" evidence="5"/>
<dbReference type="Pfam" id="PF02547">
    <property type="entry name" value="Queuosine_synth"/>
    <property type="match status" value="1"/>
</dbReference>
<accession>A0A0K6HXI5</accession>
<dbReference type="RefSeq" id="WP_055449971.1">
    <property type="nucleotide sequence ID" value="NZ_CYHF01000003.1"/>
</dbReference>
<sequence>MTSPHSNLPSASVDAPALTADDFDFHLPPELIAQHPAARRSASRLLDASEPQVLHDRVFTDLPGLLRAGDLVVFNDTRVIPARLWGYKAANEGSGARGNHASALGGAVEVLVERVLGEHQVWAHVRASKPPKAGQVLWLGASRPDGAGPTAASPPPGADALFAVQTLGRAGPGDSLFLLQFPSEPLALLQRHGAVPLPPYITHAPGSEDAERYQTVYARHPGSVAAPTAGLHFDDDILARIDALGAQRASVTLHVGAGTFQPVRVADLRQHQMHSEWYTVPEATARAIAAVRQQQVQARAEGRLDAAPRVVAVGTTAMRALESAALAAEAAGQPFGSVLPGARDTALFITPGYRFRVVDALLTNFHLPKSTLLMLVSAFAGMETVRATYAHAIAQKYRFFSYGDAMWLARQERADVNLR</sequence>
<organism evidence="6 7">
    <name type="scientific">Thiomonas bhubaneswarensis</name>
    <dbReference type="NCBI Taxonomy" id="339866"/>
    <lineage>
        <taxon>Bacteria</taxon>
        <taxon>Pseudomonadati</taxon>
        <taxon>Pseudomonadota</taxon>
        <taxon>Betaproteobacteria</taxon>
        <taxon>Burkholderiales</taxon>
        <taxon>Thiomonas</taxon>
    </lineage>
</organism>
<evidence type="ECO:0000256" key="5">
    <source>
        <dbReference type="HAMAP-Rule" id="MF_00113"/>
    </source>
</evidence>
<comment type="similarity">
    <text evidence="5">Belongs to the QueA family.</text>
</comment>
<evidence type="ECO:0000313" key="6">
    <source>
        <dbReference type="EMBL" id="CUA95609.1"/>
    </source>
</evidence>
<dbReference type="NCBIfam" id="TIGR00113">
    <property type="entry name" value="queA"/>
    <property type="match status" value="1"/>
</dbReference>
<dbReference type="HAMAP" id="MF_00113">
    <property type="entry name" value="QueA"/>
    <property type="match status" value="1"/>
</dbReference>
<comment type="catalytic activity">
    <reaction evidence="5">
        <text>7-aminomethyl-7-carbaguanosine(34) in tRNA + S-adenosyl-L-methionine = epoxyqueuosine(34) in tRNA + adenine + L-methionine + 2 H(+)</text>
        <dbReference type="Rhea" id="RHEA:32155"/>
        <dbReference type="Rhea" id="RHEA-COMP:10342"/>
        <dbReference type="Rhea" id="RHEA-COMP:18582"/>
        <dbReference type="ChEBI" id="CHEBI:15378"/>
        <dbReference type="ChEBI" id="CHEBI:16708"/>
        <dbReference type="ChEBI" id="CHEBI:57844"/>
        <dbReference type="ChEBI" id="CHEBI:59789"/>
        <dbReference type="ChEBI" id="CHEBI:82833"/>
        <dbReference type="ChEBI" id="CHEBI:194443"/>
        <dbReference type="EC" id="2.4.99.17"/>
    </reaction>
</comment>
<protein>
    <recommendedName>
        <fullName evidence="5">S-adenosylmethionine:tRNA ribosyltransferase-isomerase</fullName>
        <ecNumber evidence="5">2.4.99.17</ecNumber>
    </recommendedName>
    <alternativeName>
        <fullName evidence="5">Queuosine biosynthesis protein QueA</fullName>
    </alternativeName>
</protein>
<reference evidence="7" key="1">
    <citation type="submission" date="2015-08" db="EMBL/GenBank/DDBJ databases">
        <authorList>
            <person name="Varghese N."/>
        </authorList>
    </citation>
    <scope>NUCLEOTIDE SEQUENCE [LARGE SCALE GENOMIC DNA]</scope>
    <source>
        <strain evidence="7">DSM 18181</strain>
    </source>
</reference>
<keyword evidence="2 5" id="KW-0808">Transferase</keyword>
<evidence type="ECO:0000256" key="1">
    <source>
        <dbReference type="ARBA" id="ARBA00022490"/>
    </source>
</evidence>
<evidence type="ECO:0000256" key="4">
    <source>
        <dbReference type="ARBA" id="ARBA00022785"/>
    </source>
</evidence>
<dbReference type="UniPathway" id="UPA00392"/>
<dbReference type="AlphaFoldDB" id="A0A0K6HXI5"/>
<dbReference type="GO" id="GO:0008616">
    <property type="term" value="P:tRNA queuosine(34) biosynthetic process"/>
    <property type="evidence" value="ECO:0007669"/>
    <property type="project" value="UniProtKB-UniRule"/>
</dbReference>
<evidence type="ECO:0000256" key="2">
    <source>
        <dbReference type="ARBA" id="ARBA00022679"/>
    </source>
</evidence>
<dbReference type="Gene3D" id="3.40.1780.10">
    <property type="entry name" value="QueA-like"/>
    <property type="match status" value="1"/>
</dbReference>
<keyword evidence="3 5" id="KW-0949">S-adenosyl-L-methionine</keyword>
<dbReference type="InterPro" id="IPR042119">
    <property type="entry name" value="QueA_dom2"/>
</dbReference>
<name>A0A0K6HXI5_9BURK</name>
<dbReference type="Gene3D" id="2.40.10.240">
    <property type="entry name" value="QueA-like"/>
    <property type="match status" value="1"/>
</dbReference>
<dbReference type="InterPro" id="IPR003699">
    <property type="entry name" value="QueA"/>
</dbReference>
<dbReference type="Proteomes" id="UP000183649">
    <property type="component" value="Unassembled WGS sequence"/>
</dbReference>
<dbReference type="GO" id="GO:0005737">
    <property type="term" value="C:cytoplasm"/>
    <property type="evidence" value="ECO:0007669"/>
    <property type="project" value="UniProtKB-SubCell"/>
</dbReference>
<dbReference type="InterPro" id="IPR036100">
    <property type="entry name" value="QueA_sf"/>
</dbReference>
<gene>
    <name evidence="5" type="primary">queA</name>
    <name evidence="6" type="ORF">Ga0061069_103166</name>
</gene>
<comment type="pathway">
    <text evidence="5">tRNA modification; tRNA-queuosine biosynthesis.</text>
</comment>
<proteinExistence type="inferred from homology"/>
<evidence type="ECO:0000313" key="7">
    <source>
        <dbReference type="Proteomes" id="UP000183649"/>
    </source>
</evidence>
<dbReference type="EMBL" id="CYHF01000003">
    <property type="protein sequence ID" value="CUA95609.1"/>
    <property type="molecule type" value="Genomic_DNA"/>
</dbReference>
<evidence type="ECO:0000256" key="3">
    <source>
        <dbReference type="ARBA" id="ARBA00022691"/>
    </source>
</evidence>
<dbReference type="NCBIfam" id="NF001140">
    <property type="entry name" value="PRK00147.1"/>
    <property type="match status" value="1"/>
</dbReference>
<dbReference type="PANTHER" id="PTHR30307">
    <property type="entry name" value="S-ADENOSYLMETHIONINE:TRNA RIBOSYLTRANSFERASE-ISOMERASE"/>
    <property type="match status" value="1"/>
</dbReference>
<keyword evidence="7" id="KW-1185">Reference proteome</keyword>
<comment type="function">
    <text evidence="5">Transfers and isomerizes the ribose moiety from AdoMet to the 7-aminomethyl group of 7-deazaguanine (preQ1-tRNA) to give epoxyqueuosine (oQ-tRNA).</text>
</comment>
<dbReference type="InterPro" id="IPR042118">
    <property type="entry name" value="QueA_dom1"/>
</dbReference>
<dbReference type="PANTHER" id="PTHR30307:SF0">
    <property type="entry name" value="S-ADENOSYLMETHIONINE:TRNA RIBOSYLTRANSFERASE-ISOMERASE"/>
    <property type="match status" value="1"/>
</dbReference>
<keyword evidence="4 5" id="KW-0671">Queuosine biosynthesis</keyword>
<comment type="subunit">
    <text evidence="5">Monomer.</text>
</comment>
<keyword evidence="1 5" id="KW-0963">Cytoplasm</keyword>